<name>A0A371X4T6_9HYPH</name>
<dbReference type="Proteomes" id="UP000264310">
    <property type="component" value="Unassembled WGS sequence"/>
</dbReference>
<evidence type="ECO:0000256" key="1">
    <source>
        <dbReference type="SAM" id="MobiDB-lite"/>
    </source>
</evidence>
<evidence type="ECO:0000259" key="4">
    <source>
        <dbReference type="Pfam" id="PF23666"/>
    </source>
</evidence>
<comment type="caution">
    <text evidence="5">The sequence shown here is derived from an EMBL/GenBank/DDBJ whole genome shotgun (WGS) entry which is preliminary data.</text>
</comment>
<accession>A0A371X4T6</accession>
<feature type="domain" description="Rcc01698-like C-terminal" evidence="4">
    <location>
        <begin position="1038"/>
        <end position="1137"/>
    </location>
</feature>
<reference evidence="5 6" key="1">
    <citation type="submission" date="2018-08" db="EMBL/GenBank/DDBJ databases">
        <title>Fulvimarina sp. 85, whole genome shotgun sequence.</title>
        <authorList>
            <person name="Tuo L."/>
        </authorList>
    </citation>
    <scope>NUCLEOTIDE SEQUENCE [LARGE SCALE GENOMIC DNA]</scope>
    <source>
        <strain evidence="5 6">85</strain>
    </source>
</reference>
<organism evidence="5 6">
    <name type="scientific">Fulvimarina endophytica</name>
    <dbReference type="NCBI Taxonomy" id="2293836"/>
    <lineage>
        <taxon>Bacteria</taxon>
        <taxon>Pseudomonadati</taxon>
        <taxon>Pseudomonadota</taxon>
        <taxon>Alphaproteobacteria</taxon>
        <taxon>Hyphomicrobiales</taxon>
        <taxon>Aurantimonadaceae</taxon>
        <taxon>Fulvimarina</taxon>
    </lineage>
</organism>
<evidence type="ECO:0000313" key="6">
    <source>
        <dbReference type="Proteomes" id="UP000264310"/>
    </source>
</evidence>
<dbReference type="CDD" id="cd19607">
    <property type="entry name" value="GTA_TIM-barrel-like"/>
    <property type="match status" value="1"/>
</dbReference>
<feature type="domain" description="GTA TIM-barrel-like" evidence="2">
    <location>
        <begin position="430"/>
        <end position="730"/>
    </location>
</feature>
<dbReference type="InterPro" id="IPR056490">
    <property type="entry name" value="Rcc01698_C"/>
</dbReference>
<evidence type="ECO:0000259" key="3">
    <source>
        <dbReference type="Pfam" id="PF13550"/>
    </source>
</evidence>
<dbReference type="Pfam" id="PF13547">
    <property type="entry name" value="GTA_TIM"/>
    <property type="match status" value="1"/>
</dbReference>
<dbReference type="RefSeq" id="WP_116682646.1">
    <property type="nucleotide sequence ID" value="NZ_QURL01000003.1"/>
</dbReference>
<dbReference type="OrthoDB" id="8445115at2"/>
<keyword evidence="6" id="KW-1185">Reference proteome</keyword>
<dbReference type="InterPro" id="IPR032876">
    <property type="entry name" value="J_dom"/>
</dbReference>
<feature type="domain" description="Tip attachment protein J" evidence="3">
    <location>
        <begin position="790"/>
        <end position="946"/>
    </location>
</feature>
<gene>
    <name evidence="5" type="ORF">DYI37_07775</name>
</gene>
<sequence>MATLLLQAAGAALGGAVAGPLGAVLGRAAGGLAGSAIDASLFGTRERREGPRLDAARIMQADEGGGIARVYGTARVAGQVIWATRFEEEAETERQGGKGGGAGGVEVTSYSYFANFAVGLCEGPISGIRRIWADGEELDRGDVTVRLHRGGEDQSPDPLIEARQGEGRAPAYRGLAYLVFERLALARWGNRVPQISCEVMRAIGDLEGAVKAITIIPGASEHGLDPRPVREAIAEGEDRVINRTVSFGPSDWSASMDEMQAVMPALERAALVSAWFADDLRAGHASLRPKVEISARRETEAWRVGDLTRGEAQLVSLENGAPAYGGTPSDAGVLRALAELRARGLAVTFYPFVLMDVPAGNGLPDPYGGLEQAAFPWRGRMTLDRAESETGTADRTAGARADIDRFVGTASPGDFAWRGERLTYRGPPEWSYRRMIFHQAHLARRGGAAAFVIGSEMRGLTRLRDEAGRFPFVEALIAIAGEVKAMMPDAVVTYAADWSEYAGYRPADGAGEMRFNLDPLWASPAIDVIGIDNYLPLSDWRGEGDPGGGVASPYDRAALTASLDTGEWFDWYYASAADRRAGRRTPITDGAGGTPFVYRDKDMKGWWSNHHRERGPGGAETGEVSPYVPMGKPIWFTEIGCPAIDRGGNQPNVFTDPKSSESHAPYHSRGFRDDLAQRRFLEAALAGWEAGIGPGPQARNPISPVYGGPMVEPGAIHVWTWDARPYPAFPARSDLWSDGANWRLGHWLNGRLANAPADALIAAILKDHGIAGYDVSGLDGLLGGYVIEGPRPAREDVETILSLVGAIAFAGGGDICFRSLDRRHDEVAIGALVDGEGPLCERLRAEAGERPDEIAIGYLDPDLAFQPAVASAARSEAEVPRTGLSSAPAVMDRELAARCAARLLAEADGARETATFALAPNRVEIEPGDVLSVTGRPGQWLVTRIETGAARKVEARRLAFTQAPGRGPEAGDGPASDQRGPIAASRPAFALLDLPLLPGRDPSIGALALSARPWMPYAIDIAPEGGGLRRRTVVSKPAVMGRLEEALMPGPAGRRDPGNRIAVRIARGGLYSVSHADLLSGANAAAIVAEDGRLEVLQFLAADEIEPGLFRLTGLLRGQAGTEGEAALPFAPGSRFVLLNEAVEPLLLTETEIGQPLDLRFAPIGRPLDDPAVTMARASLGLRAVRPYAPVHLSALFEPDGAVRLGWIRRTRVGGDSWQAEDVPLGEEREIYRLRVRGDAAGDGGGVFAAEVSETGLRLSPDAQIAAFSRLPDRLTLEVAQVSPVWGPGVFATRSFERPGR</sequence>
<dbReference type="EMBL" id="QURL01000003">
    <property type="protein sequence ID" value="RFC64230.1"/>
    <property type="molecule type" value="Genomic_DNA"/>
</dbReference>
<feature type="region of interest" description="Disordered" evidence="1">
    <location>
        <begin position="960"/>
        <end position="980"/>
    </location>
</feature>
<evidence type="ECO:0000313" key="5">
    <source>
        <dbReference type="EMBL" id="RFC64230.1"/>
    </source>
</evidence>
<evidence type="ECO:0000259" key="2">
    <source>
        <dbReference type="Pfam" id="PF13547"/>
    </source>
</evidence>
<protein>
    <recommendedName>
        <fullName evidence="7">Host specificity protein</fullName>
    </recommendedName>
</protein>
<proteinExistence type="predicted"/>
<dbReference type="Pfam" id="PF13550">
    <property type="entry name" value="Phage-tail_3"/>
    <property type="match status" value="1"/>
</dbReference>
<dbReference type="SUPFAM" id="SSF51445">
    <property type="entry name" value="(Trans)glycosidases"/>
    <property type="match status" value="1"/>
</dbReference>
<dbReference type="InterPro" id="IPR025195">
    <property type="entry name" value="GTA_TIM_dom"/>
</dbReference>
<evidence type="ECO:0008006" key="7">
    <source>
        <dbReference type="Google" id="ProtNLM"/>
    </source>
</evidence>
<dbReference type="InterPro" id="IPR017853">
    <property type="entry name" value="GH"/>
</dbReference>
<dbReference type="Gene3D" id="3.20.20.80">
    <property type="entry name" value="Glycosidases"/>
    <property type="match status" value="1"/>
</dbReference>
<dbReference type="Pfam" id="PF23666">
    <property type="entry name" value="Rcc01698_C"/>
    <property type="match status" value="1"/>
</dbReference>